<organism evidence="1 2">
    <name type="scientific">Haloferula chungangensis</name>
    <dbReference type="NCBI Taxonomy" id="1048331"/>
    <lineage>
        <taxon>Bacteria</taxon>
        <taxon>Pseudomonadati</taxon>
        <taxon>Verrucomicrobiota</taxon>
        <taxon>Verrucomicrobiia</taxon>
        <taxon>Verrucomicrobiales</taxon>
        <taxon>Verrucomicrobiaceae</taxon>
        <taxon>Haloferula</taxon>
    </lineage>
</organism>
<evidence type="ECO:0008006" key="3">
    <source>
        <dbReference type="Google" id="ProtNLM"/>
    </source>
</evidence>
<comment type="caution">
    <text evidence="1">The sequence shown here is derived from an EMBL/GenBank/DDBJ whole genome shotgun (WGS) entry which is preliminary data.</text>
</comment>
<dbReference type="Proteomes" id="UP001596472">
    <property type="component" value="Unassembled WGS sequence"/>
</dbReference>
<proteinExistence type="predicted"/>
<dbReference type="SUPFAM" id="SSF81301">
    <property type="entry name" value="Nucleotidyltransferase"/>
    <property type="match status" value="1"/>
</dbReference>
<gene>
    <name evidence="1" type="ORF">ACFQY0_19120</name>
</gene>
<evidence type="ECO:0000313" key="1">
    <source>
        <dbReference type="EMBL" id="MFC7339312.1"/>
    </source>
</evidence>
<accession>A0ABW2LA86</accession>
<dbReference type="InterPro" id="IPR043519">
    <property type="entry name" value="NT_sf"/>
</dbReference>
<evidence type="ECO:0000313" key="2">
    <source>
        <dbReference type="Proteomes" id="UP001596472"/>
    </source>
</evidence>
<dbReference type="Gene3D" id="3.30.460.40">
    <property type="match status" value="1"/>
</dbReference>
<dbReference type="RefSeq" id="WP_379715889.1">
    <property type="nucleotide sequence ID" value="NZ_JBHTBS010000015.1"/>
</dbReference>
<keyword evidence="2" id="KW-1185">Reference proteome</keyword>
<sequence>MVIGGYAVIHHSRPRYTGDLDLWIDSSPENALHVVTVLQEFGFRRMRFPPR</sequence>
<reference evidence="2" key="1">
    <citation type="journal article" date="2019" name="Int. J. Syst. Evol. Microbiol.">
        <title>The Global Catalogue of Microorganisms (GCM) 10K type strain sequencing project: providing services to taxonomists for standard genome sequencing and annotation.</title>
        <authorList>
            <consortium name="The Broad Institute Genomics Platform"/>
            <consortium name="The Broad Institute Genome Sequencing Center for Infectious Disease"/>
            <person name="Wu L."/>
            <person name="Ma J."/>
        </authorList>
    </citation>
    <scope>NUCLEOTIDE SEQUENCE [LARGE SCALE GENOMIC DNA]</scope>
    <source>
        <strain evidence="2">CGMCC 4.1467</strain>
    </source>
</reference>
<name>A0ABW2LA86_9BACT</name>
<dbReference type="EMBL" id="JBHTBS010000015">
    <property type="protein sequence ID" value="MFC7339312.1"/>
    <property type="molecule type" value="Genomic_DNA"/>
</dbReference>
<protein>
    <recommendedName>
        <fullName evidence="3">Nucleotidyltransferase family protein</fullName>
    </recommendedName>
</protein>